<evidence type="ECO:0000256" key="4">
    <source>
        <dbReference type="ARBA" id="ARBA00022692"/>
    </source>
</evidence>
<evidence type="ECO:0000259" key="8">
    <source>
        <dbReference type="Pfam" id="PF02687"/>
    </source>
</evidence>
<dbReference type="InterPro" id="IPR025857">
    <property type="entry name" value="MacB_PCD"/>
</dbReference>
<dbReference type="GO" id="GO:0044874">
    <property type="term" value="P:lipoprotein localization to outer membrane"/>
    <property type="evidence" value="ECO:0007669"/>
    <property type="project" value="TreeGrafter"/>
</dbReference>
<evidence type="ECO:0000259" key="9">
    <source>
        <dbReference type="Pfam" id="PF12704"/>
    </source>
</evidence>
<reference evidence="10 11" key="1">
    <citation type="submission" date="2017-10" db="EMBL/GenBank/DDBJ databases">
        <title>Draft genome of Longimonas halophila.</title>
        <authorList>
            <person name="Goh K.M."/>
            <person name="Shamsir M.S."/>
            <person name="Lim S.W."/>
        </authorList>
    </citation>
    <scope>NUCLEOTIDE SEQUENCE [LARGE SCALE GENOMIC DNA]</scope>
    <source>
        <strain evidence="10 11">KCTC 42399</strain>
    </source>
</reference>
<dbReference type="PANTHER" id="PTHR30489:SF0">
    <property type="entry name" value="LIPOPROTEIN-RELEASING SYSTEM TRANSMEMBRANE PROTEIN LOLE"/>
    <property type="match status" value="1"/>
</dbReference>
<evidence type="ECO:0000256" key="2">
    <source>
        <dbReference type="ARBA" id="ARBA00005236"/>
    </source>
</evidence>
<dbReference type="RefSeq" id="WP_098060945.1">
    <property type="nucleotide sequence ID" value="NZ_PDEP01000001.1"/>
</dbReference>
<dbReference type="Pfam" id="PF12704">
    <property type="entry name" value="MacB_PCD"/>
    <property type="match status" value="1"/>
</dbReference>
<organism evidence="10 11">
    <name type="scientific">Longimonas halophila</name>
    <dbReference type="NCBI Taxonomy" id="1469170"/>
    <lineage>
        <taxon>Bacteria</taxon>
        <taxon>Pseudomonadati</taxon>
        <taxon>Rhodothermota</taxon>
        <taxon>Rhodothermia</taxon>
        <taxon>Rhodothermales</taxon>
        <taxon>Salisaetaceae</taxon>
        <taxon>Longimonas</taxon>
    </lineage>
</organism>
<keyword evidence="6 7" id="KW-0472">Membrane</keyword>
<evidence type="ECO:0000256" key="7">
    <source>
        <dbReference type="SAM" id="Phobius"/>
    </source>
</evidence>
<dbReference type="GO" id="GO:0098797">
    <property type="term" value="C:plasma membrane protein complex"/>
    <property type="evidence" value="ECO:0007669"/>
    <property type="project" value="TreeGrafter"/>
</dbReference>
<feature type="transmembrane region" description="Helical" evidence="7">
    <location>
        <begin position="317"/>
        <end position="345"/>
    </location>
</feature>
<keyword evidence="4 7" id="KW-0812">Transmembrane</keyword>
<dbReference type="OrthoDB" id="1522670at2"/>
<protein>
    <submittedName>
        <fullName evidence="10">Permease</fullName>
    </submittedName>
</protein>
<evidence type="ECO:0000313" key="10">
    <source>
        <dbReference type="EMBL" id="PEN09547.1"/>
    </source>
</evidence>
<feature type="transmembrane region" description="Helical" evidence="7">
    <location>
        <begin position="271"/>
        <end position="296"/>
    </location>
</feature>
<feature type="domain" description="MacB-like periplasmic core" evidence="9">
    <location>
        <begin position="31"/>
        <end position="243"/>
    </location>
</feature>
<dbReference type="EMBL" id="PDEP01000001">
    <property type="protein sequence ID" value="PEN09547.1"/>
    <property type="molecule type" value="Genomic_DNA"/>
</dbReference>
<accession>A0A2H3NQS1</accession>
<evidence type="ECO:0000256" key="3">
    <source>
        <dbReference type="ARBA" id="ARBA00022475"/>
    </source>
</evidence>
<keyword evidence="5 7" id="KW-1133">Transmembrane helix</keyword>
<gene>
    <name evidence="10" type="ORF">CRI93_02105</name>
</gene>
<dbReference type="PANTHER" id="PTHR30489">
    <property type="entry name" value="LIPOPROTEIN-RELEASING SYSTEM TRANSMEMBRANE PROTEIN LOLE"/>
    <property type="match status" value="1"/>
</dbReference>
<keyword evidence="3" id="KW-1003">Cell membrane</keyword>
<dbReference type="Proteomes" id="UP000221024">
    <property type="component" value="Unassembled WGS sequence"/>
</dbReference>
<evidence type="ECO:0000256" key="5">
    <source>
        <dbReference type="ARBA" id="ARBA00022989"/>
    </source>
</evidence>
<feature type="transmembrane region" description="Helical" evidence="7">
    <location>
        <begin position="27"/>
        <end position="50"/>
    </location>
</feature>
<comment type="caution">
    <text evidence="10">The sequence shown here is derived from an EMBL/GenBank/DDBJ whole genome shotgun (WGS) entry which is preliminary data.</text>
</comment>
<dbReference type="Pfam" id="PF02687">
    <property type="entry name" value="FtsX"/>
    <property type="match status" value="1"/>
</dbReference>
<dbReference type="InterPro" id="IPR003838">
    <property type="entry name" value="ABC3_permease_C"/>
</dbReference>
<evidence type="ECO:0000256" key="6">
    <source>
        <dbReference type="ARBA" id="ARBA00023136"/>
    </source>
</evidence>
<feature type="domain" description="ABC3 transporter permease C-terminal" evidence="8">
    <location>
        <begin position="275"/>
        <end position="399"/>
    </location>
</feature>
<proteinExistence type="inferred from homology"/>
<dbReference type="InterPro" id="IPR051447">
    <property type="entry name" value="Lipoprotein-release_system"/>
</dbReference>
<comment type="similarity">
    <text evidence="2">Belongs to the ABC-4 integral membrane protein family. LolC/E subfamily.</text>
</comment>
<comment type="subcellular location">
    <subcellularLocation>
        <location evidence="1">Cell membrane</location>
        <topology evidence="1">Multi-pass membrane protein</topology>
    </subcellularLocation>
</comment>
<keyword evidence="11" id="KW-1185">Reference proteome</keyword>
<feature type="transmembrane region" description="Helical" evidence="7">
    <location>
        <begin position="365"/>
        <end position="389"/>
    </location>
</feature>
<dbReference type="AlphaFoldDB" id="A0A2H3NQS1"/>
<name>A0A2H3NQS1_9BACT</name>
<sequence>MQLEWFLALRYFARAEGQREGRSFVRFITYVAVGGVAVGVAALILALGIVRGFSQEIEGKLMEVGAHLRVVSYTDDPLSDAASLQDQLESYDAVRTVDPVAEGVVIARAGADAIEGLVVQGTNTLPEAVRRTTTHPDRTTPQGVLLSTSIAERFAMTPGDRLTLFALDRGAGSGAAALQPRVQQYDVQDTYATSLDFIDDTFLFMGLSDAQQLLEFSDNQVSRLDVMLHDVGDIEPTAKTLREELSFPATVRTVYQQYAGLFAWINLQQNIIPLVISTIVIVAAFNIVGTLLMMMLEKTREIGVLMSMGLSARGVQRVFLVLGAVIGCTGSAIGAALAVGAGWIQQTYGVIPLPADAYYMDTAPMALHASDVLLVTSVAIVLCVGAAYLPARVASRIDPVRVIRFT</sequence>
<evidence type="ECO:0000313" key="11">
    <source>
        <dbReference type="Proteomes" id="UP000221024"/>
    </source>
</evidence>
<evidence type="ECO:0000256" key="1">
    <source>
        <dbReference type="ARBA" id="ARBA00004651"/>
    </source>
</evidence>